<name>B8HRG3_CYAP4</name>
<dbReference type="Gene3D" id="1.20.120.290">
    <property type="entry name" value="Oxygen-evolving enhancer protein 3 (PsbQ), four-helix up-down bundle"/>
    <property type="match status" value="1"/>
</dbReference>
<comment type="subcellular location">
    <subcellularLocation>
        <location evidence="1">Membrane</location>
    </subcellularLocation>
</comment>
<dbReference type="eggNOG" id="ENOG5032TF7">
    <property type="taxonomic scope" value="Bacteria"/>
</dbReference>
<proteinExistence type="predicted"/>
<keyword evidence="4" id="KW-0732">Signal</keyword>
<dbReference type="GO" id="GO:0015979">
    <property type="term" value="P:photosynthesis"/>
    <property type="evidence" value="ECO:0007669"/>
    <property type="project" value="InterPro"/>
</dbReference>
<dbReference type="NCBIfam" id="TIGR03042">
    <property type="entry name" value="PS_II_psbQ_bact"/>
    <property type="match status" value="1"/>
</dbReference>
<dbReference type="PROSITE" id="PS51257">
    <property type="entry name" value="PROKAR_LIPOPROTEIN"/>
    <property type="match status" value="1"/>
</dbReference>
<dbReference type="Pfam" id="PF05757">
    <property type="entry name" value="PsbQ"/>
    <property type="match status" value="1"/>
</dbReference>
<dbReference type="GO" id="GO:0005509">
    <property type="term" value="F:calcium ion binding"/>
    <property type="evidence" value="ECO:0007669"/>
    <property type="project" value="InterPro"/>
</dbReference>
<evidence type="ECO:0000256" key="1">
    <source>
        <dbReference type="ARBA" id="ARBA00004370"/>
    </source>
</evidence>
<dbReference type="GO" id="GO:0009654">
    <property type="term" value="C:photosystem II oxygen evolving complex"/>
    <property type="evidence" value="ECO:0007669"/>
    <property type="project" value="InterPro"/>
</dbReference>
<dbReference type="InterPro" id="IPR023222">
    <property type="entry name" value="PsbQ-like_dom_sf"/>
</dbReference>
<dbReference type="SUPFAM" id="SSF101112">
    <property type="entry name" value="Oxygen-evolving enhancer protein 3"/>
    <property type="match status" value="1"/>
</dbReference>
<dbReference type="InterPro" id="IPR008797">
    <property type="entry name" value="PSII_PsbQ"/>
</dbReference>
<evidence type="ECO:0000256" key="3">
    <source>
        <dbReference type="ARBA" id="ARBA00023136"/>
    </source>
</evidence>
<dbReference type="AlphaFoldDB" id="B8HRG3"/>
<protein>
    <submittedName>
        <fullName evidence="5">Photosystem II protein PsbQ</fullName>
    </submittedName>
</protein>
<dbReference type="GO" id="GO:0019898">
    <property type="term" value="C:extrinsic component of membrane"/>
    <property type="evidence" value="ECO:0007669"/>
    <property type="project" value="InterPro"/>
</dbReference>
<evidence type="ECO:0000313" key="5">
    <source>
        <dbReference type="EMBL" id="ACL44151.1"/>
    </source>
</evidence>
<feature type="chain" id="PRO_5002870998" evidence="4">
    <location>
        <begin position="30"/>
        <end position="149"/>
    </location>
</feature>
<evidence type="ECO:0000256" key="4">
    <source>
        <dbReference type="SAM" id="SignalP"/>
    </source>
</evidence>
<dbReference type="STRING" id="395961.Cyan7425_1784"/>
<sequence length="149" mass="16713">MVRFPRFIHGLLVLVLVLLTSCSQPPATVATPPTYTPAQLERVHEYVDNIQANYERMSELQADLNRQDWQAARATLRGPLGQMLQDMRNLERNLLPADQKLAHSLNRAFAEDLLDIDGAADQKNLSLALRKYDAATADFAQFLQALPQG</sequence>
<dbReference type="KEGG" id="cyn:Cyan7425_1784"/>
<keyword evidence="2" id="KW-0793">Thylakoid</keyword>
<dbReference type="HOGENOM" id="CLU_118956_0_0_3"/>
<organism evidence="5">
    <name type="scientific">Cyanothece sp. (strain PCC 7425 / ATCC 29141)</name>
    <dbReference type="NCBI Taxonomy" id="395961"/>
    <lineage>
        <taxon>Bacteria</taxon>
        <taxon>Bacillati</taxon>
        <taxon>Cyanobacteriota</taxon>
        <taxon>Cyanophyceae</taxon>
        <taxon>Gomontiellales</taxon>
        <taxon>Cyanothecaceae</taxon>
        <taxon>Cyanothece</taxon>
    </lineage>
</organism>
<dbReference type="EMBL" id="CP001344">
    <property type="protein sequence ID" value="ACL44151.1"/>
    <property type="molecule type" value="Genomic_DNA"/>
</dbReference>
<feature type="signal peptide" evidence="4">
    <location>
        <begin position="1"/>
        <end position="29"/>
    </location>
</feature>
<accession>B8HRG3</accession>
<gene>
    <name evidence="5" type="ordered locus">Cyan7425_1784</name>
</gene>
<keyword evidence="3" id="KW-0472">Membrane</keyword>
<evidence type="ECO:0000256" key="2">
    <source>
        <dbReference type="ARBA" id="ARBA00023078"/>
    </source>
</evidence>
<dbReference type="InterPro" id="IPR017487">
    <property type="entry name" value="PSII_PsbQ_cyanobac"/>
</dbReference>
<reference evidence="5" key="1">
    <citation type="submission" date="2009-01" db="EMBL/GenBank/DDBJ databases">
        <title>Complete sequence of chromosome Cyanothece sp. PCC 7425.</title>
        <authorList>
            <consortium name="US DOE Joint Genome Institute"/>
            <person name="Lucas S."/>
            <person name="Copeland A."/>
            <person name="Lapidus A."/>
            <person name="Glavina del Rio T."/>
            <person name="Dalin E."/>
            <person name="Tice H."/>
            <person name="Bruce D."/>
            <person name="Goodwin L."/>
            <person name="Pitluck S."/>
            <person name="Sims D."/>
            <person name="Meineke L."/>
            <person name="Brettin T."/>
            <person name="Detter J.C."/>
            <person name="Han C."/>
            <person name="Larimer F."/>
            <person name="Land M."/>
            <person name="Hauser L."/>
            <person name="Kyrpides N."/>
            <person name="Ovchinnikova G."/>
            <person name="Liberton M."/>
            <person name="Stoeckel J."/>
            <person name="Banerjee A."/>
            <person name="Singh A."/>
            <person name="Page L."/>
            <person name="Sato H."/>
            <person name="Zhao L."/>
            <person name="Sherman L."/>
            <person name="Pakrasi H."/>
            <person name="Richardson P."/>
        </authorList>
    </citation>
    <scope>NUCLEOTIDE SEQUENCE</scope>
    <source>
        <strain evidence="5">PCC 7425</strain>
    </source>
</reference>